<dbReference type="InterPro" id="IPR001132">
    <property type="entry name" value="SMAD_dom_Dwarfin-type"/>
</dbReference>
<accession>A0ABD2QII9</accession>
<protein>
    <submittedName>
        <fullName evidence="5">Mothers against decapentaplegic 2</fullName>
    </submittedName>
</protein>
<dbReference type="PANTHER" id="PTHR13703">
    <property type="entry name" value="SMAD"/>
    <property type="match status" value="1"/>
</dbReference>
<feature type="region of interest" description="Disordered" evidence="3">
    <location>
        <begin position="22"/>
        <end position="113"/>
    </location>
</feature>
<sequence length="285" mass="31868">MAAARVKQAADQSMLRNFATKTTNLSPNYDNNSSSGYSHSNHSSRHEAEGNRQSNGEQGLSGDYGTSQGQGQTYSNSVNNANHSTISGYTVNSTDSPDPTQESVYQMNDPSTTNGQVVTSTTIAYEEPQNWCSVLYYELNTRVGDVFHGIDRIITIDGFTEPCHRNDRFSLGRLSHAGRSQQVELTRRHIGKGLRLHYFNGEVYVECLSDSAIFVQSPSCNKFHNWHPATVVKIPPRCNLKLFDNKDFAELLEQSVNQNYETVFSLTHMCAVRISFVKGWGTDYQ</sequence>
<dbReference type="SUPFAM" id="SSF49879">
    <property type="entry name" value="SMAD/FHA domain"/>
    <property type="match status" value="1"/>
</dbReference>
<dbReference type="PROSITE" id="PS51076">
    <property type="entry name" value="MH2"/>
    <property type="match status" value="1"/>
</dbReference>
<evidence type="ECO:0000313" key="6">
    <source>
        <dbReference type="Proteomes" id="UP001626550"/>
    </source>
</evidence>
<gene>
    <name evidence="5" type="primary">SMAD2_1</name>
    <name evidence="5" type="ORF">Ciccas_002189</name>
</gene>
<dbReference type="Gene3D" id="2.60.200.10">
    <property type="match status" value="1"/>
</dbReference>
<dbReference type="SMART" id="SM00524">
    <property type="entry name" value="DWB"/>
    <property type="match status" value="1"/>
</dbReference>
<dbReference type="Pfam" id="PF03166">
    <property type="entry name" value="MH2"/>
    <property type="match status" value="1"/>
</dbReference>
<keyword evidence="2" id="KW-0804">Transcription</keyword>
<organism evidence="5 6">
    <name type="scientific">Cichlidogyrus casuarinus</name>
    <dbReference type="NCBI Taxonomy" id="1844966"/>
    <lineage>
        <taxon>Eukaryota</taxon>
        <taxon>Metazoa</taxon>
        <taxon>Spiralia</taxon>
        <taxon>Lophotrochozoa</taxon>
        <taxon>Platyhelminthes</taxon>
        <taxon>Monogenea</taxon>
        <taxon>Monopisthocotylea</taxon>
        <taxon>Dactylogyridea</taxon>
        <taxon>Ancyrocephalidae</taxon>
        <taxon>Cichlidogyrus</taxon>
    </lineage>
</organism>
<evidence type="ECO:0000256" key="3">
    <source>
        <dbReference type="SAM" id="MobiDB-lite"/>
    </source>
</evidence>
<name>A0ABD2QII9_9PLAT</name>
<dbReference type="AlphaFoldDB" id="A0ABD2QII9"/>
<evidence type="ECO:0000313" key="5">
    <source>
        <dbReference type="EMBL" id="KAL3319152.1"/>
    </source>
</evidence>
<keyword evidence="1" id="KW-0805">Transcription regulation</keyword>
<evidence type="ECO:0000259" key="4">
    <source>
        <dbReference type="PROSITE" id="PS51076"/>
    </source>
</evidence>
<dbReference type="EMBL" id="JBJKFK010000166">
    <property type="protein sequence ID" value="KAL3319152.1"/>
    <property type="molecule type" value="Genomic_DNA"/>
</dbReference>
<comment type="caution">
    <text evidence="5">The sequence shown here is derived from an EMBL/GenBank/DDBJ whole genome shotgun (WGS) entry which is preliminary data.</text>
</comment>
<dbReference type="Proteomes" id="UP001626550">
    <property type="component" value="Unassembled WGS sequence"/>
</dbReference>
<evidence type="ECO:0000256" key="2">
    <source>
        <dbReference type="ARBA" id="ARBA00023163"/>
    </source>
</evidence>
<keyword evidence="6" id="KW-1185">Reference proteome</keyword>
<feature type="compositionally biased region" description="Low complexity" evidence="3">
    <location>
        <begin position="26"/>
        <end position="41"/>
    </location>
</feature>
<evidence type="ECO:0000256" key="1">
    <source>
        <dbReference type="ARBA" id="ARBA00023015"/>
    </source>
</evidence>
<proteinExistence type="predicted"/>
<feature type="compositionally biased region" description="Polar residues" evidence="3">
    <location>
        <begin position="51"/>
        <end position="113"/>
    </location>
</feature>
<dbReference type="InterPro" id="IPR013790">
    <property type="entry name" value="Dwarfin"/>
</dbReference>
<feature type="domain" description="MH2" evidence="4">
    <location>
        <begin position="131"/>
        <end position="285"/>
    </location>
</feature>
<dbReference type="InterPro" id="IPR008984">
    <property type="entry name" value="SMAD_FHA_dom_sf"/>
</dbReference>
<reference evidence="5 6" key="1">
    <citation type="submission" date="2024-11" db="EMBL/GenBank/DDBJ databases">
        <title>Adaptive evolution of stress response genes in parasites aligns with host niche diversity.</title>
        <authorList>
            <person name="Hahn C."/>
            <person name="Resl P."/>
        </authorList>
    </citation>
    <scope>NUCLEOTIDE SEQUENCE [LARGE SCALE GENOMIC DNA]</scope>
    <source>
        <strain evidence="5">EGGRZ-B1_66</strain>
        <tissue evidence="5">Body</tissue>
    </source>
</reference>
<dbReference type="InterPro" id="IPR017855">
    <property type="entry name" value="SMAD-like_dom_sf"/>
</dbReference>